<dbReference type="Proteomes" id="UP000613030">
    <property type="component" value="Unassembled WGS sequence"/>
</dbReference>
<evidence type="ECO:0000256" key="2">
    <source>
        <dbReference type="ARBA" id="ARBA00022448"/>
    </source>
</evidence>
<protein>
    <submittedName>
        <fullName evidence="8">MFS transporter</fullName>
    </submittedName>
</protein>
<feature type="transmembrane region" description="Helical" evidence="6">
    <location>
        <begin position="59"/>
        <end position="79"/>
    </location>
</feature>
<organism evidence="8 9">
    <name type="scientific">Chryseolinea lacunae</name>
    <dbReference type="NCBI Taxonomy" id="2801331"/>
    <lineage>
        <taxon>Bacteria</taxon>
        <taxon>Pseudomonadati</taxon>
        <taxon>Bacteroidota</taxon>
        <taxon>Cytophagia</taxon>
        <taxon>Cytophagales</taxon>
        <taxon>Fulvivirgaceae</taxon>
        <taxon>Chryseolinea</taxon>
    </lineage>
</organism>
<keyword evidence="3 6" id="KW-0812">Transmembrane</keyword>
<evidence type="ECO:0000256" key="4">
    <source>
        <dbReference type="ARBA" id="ARBA00022989"/>
    </source>
</evidence>
<feature type="transmembrane region" description="Helical" evidence="6">
    <location>
        <begin position="406"/>
        <end position="424"/>
    </location>
</feature>
<dbReference type="Pfam" id="PF11700">
    <property type="entry name" value="ATG22"/>
    <property type="match status" value="1"/>
</dbReference>
<evidence type="ECO:0000259" key="7">
    <source>
        <dbReference type="PROSITE" id="PS50850"/>
    </source>
</evidence>
<feature type="transmembrane region" description="Helical" evidence="6">
    <location>
        <begin position="91"/>
        <end position="109"/>
    </location>
</feature>
<evidence type="ECO:0000313" key="8">
    <source>
        <dbReference type="EMBL" id="MBL0743184.1"/>
    </source>
</evidence>
<dbReference type="InterPro" id="IPR050495">
    <property type="entry name" value="ATG22/LtaA_families"/>
</dbReference>
<comment type="subcellular location">
    <subcellularLocation>
        <location evidence="1">Endomembrane system</location>
        <topology evidence="1">Multi-pass membrane protein</topology>
    </subcellularLocation>
</comment>
<dbReference type="InterPro" id="IPR020846">
    <property type="entry name" value="MFS_dom"/>
</dbReference>
<keyword evidence="9" id="KW-1185">Reference proteome</keyword>
<gene>
    <name evidence="8" type="ORF">JI741_18275</name>
</gene>
<evidence type="ECO:0000256" key="3">
    <source>
        <dbReference type="ARBA" id="ARBA00022692"/>
    </source>
</evidence>
<dbReference type="PROSITE" id="PS50850">
    <property type="entry name" value="MFS"/>
    <property type="match status" value="1"/>
</dbReference>
<evidence type="ECO:0000256" key="6">
    <source>
        <dbReference type="SAM" id="Phobius"/>
    </source>
</evidence>
<feature type="transmembrane region" description="Helical" evidence="6">
    <location>
        <begin position="311"/>
        <end position="330"/>
    </location>
</feature>
<dbReference type="RefSeq" id="WP_202012289.1">
    <property type="nucleotide sequence ID" value="NZ_JAERRB010000006.1"/>
</dbReference>
<proteinExistence type="predicted"/>
<dbReference type="PANTHER" id="PTHR23519:SF1">
    <property type="entry name" value="AUTOPHAGY-RELATED PROTEIN 22"/>
    <property type="match status" value="1"/>
</dbReference>
<evidence type="ECO:0000256" key="1">
    <source>
        <dbReference type="ARBA" id="ARBA00004127"/>
    </source>
</evidence>
<keyword evidence="5 6" id="KW-0472">Membrane</keyword>
<name>A0ABS1KUV2_9BACT</name>
<feature type="transmembrane region" description="Helical" evidence="6">
    <location>
        <begin position="249"/>
        <end position="270"/>
    </location>
</feature>
<dbReference type="InterPro" id="IPR036259">
    <property type="entry name" value="MFS_trans_sf"/>
</dbReference>
<dbReference type="EMBL" id="JAERRB010000006">
    <property type="protein sequence ID" value="MBL0743184.1"/>
    <property type="molecule type" value="Genomic_DNA"/>
</dbReference>
<evidence type="ECO:0000256" key="5">
    <source>
        <dbReference type="ARBA" id="ARBA00023136"/>
    </source>
</evidence>
<dbReference type="PANTHER" id="PTHR23519">
    <property type="entry name" value="AUTOPHAGY-RELATED PROTEIN 22"/>
    <property type="match status" value="1"/>
</dbReference>
<feature type="transmembrane region" description="Helical" evidence="6">
    <location>
        <begin position="282"/>
        <end position="304"/>
    </location>
</feature>
<feature type="transmembrane region" description="Helical" evidence="6">
    <location>
        <begin position="115"/>
        <end position="136"/>
    </location>
</feature>
<feature type="domain" description="Major facilitator superfamily (MFS) profile" evidence="7">
    <location>
        <begin position="1"/>
        <end position="430"/>
    </location>
</feature>
<reference evidence="8 9" key="1">
    <citation type="submission" date="2021-01" db="EMBL/GenBank/DDBJ databases">
        <title>Chryseolinea sp. Jin1 Genome sequencing and assembly.</title>
        <authorList>
            <person name="Kim I."/>
        </authorList>
    </citation>
    <scope>NUCLEOTIDE SEQUENCE [LARGE SCALE GENOMIC DNA]</scope>
    <source>
        <strain evidence="8 9">Jin1</strain>
    </source>
</reference>
<keyword evidence="2" id="KW-0813">Transport</keyword>
<feature type="transmembrane region" description="Helical" evidence="6">
    <location>
        <begin position="157"/>
        <end position="178"/>
    </location>
</feature>
<dbReference type="InterPro" id="IPR024671">
    <property type="entry name" value="Atg22-like"/>
</dbReference>
<keyword evidence="4 6" id="KW-1133">Transmembrane helix</keyword>
<accession>A0ABS1KUV2</accession>
<comment type="caution">
    <text evidence="8">The sequence shown here is derived from an EMBL/GenBank/DDBJ whole genome shotgun (WGS) entry which is preliminary data.</text>
</comment>
<sequence>MEKNNRRVINAWCSYDWANSVYNLTITTTLFPVYYSEVTRAAFGSEVVNFLGWPVKNTVLYSFAISFSFLIIVLLSPLLSGIADYSGRKKVFMQTFTYLGATACLGLFFFHGDNIVQGIGCSVLASVGYAGALVFYNSFLPEITTPDQVDRVSARGFSWGYMGSVVLLVVSLAMIMNYDTFGFDGKLTATRFSFLLVAIWWAGFAQFAFYFLKDRPTSHALNVQVITKGFHELRDVIAEIRSHRATARFLLAFFFYSMGVQTVILLAPLFGESIIGLPGEKLIITVLLLQVVAIAGSQLFAFVAARKGNKLALAIMLVIWMLICISAFYLTSELQFFVMAGFLGLVLGGTQAISRSTYSKLIPAEAKDTASYFSLYDVSEKLAIVLGTLSYGLIEQVTGSMRNSSLAMIVFFAMGLAALLTTALPRPEKK</sequence>
<dbReference type="Gene3D" id="1.20.1250.20">
    <property type="entry name" value="MFS general substrate transporter like domains"/>
    <property type="match status" value="2"/>
</dbReference>
<feature type="transmembrane region" description="Helical" evidence="6">
    <location>
        <begin position="190"/>
        <end position="212"/>
    </location>
</feature>
<feature type="transmembrane region" description="Helical" evidence="6">
    <location>
        <begin position="336"/>
        <end position="354"/>
    </location>
</feature>
<dbReference type="SUPFAM" id="SSF103473">
    <property type="entry name" value="MFS general substrate transporter"/>
    <property type="match status" value="1"/>
</dbReference>
<evidence type="ECO:0000313" key="9">
    <source>
        <dbReference type="Proteomes" id="UP000613030"/>
    </source>
</evidence>